<gene>
    <name evidence="2" type="ORF">PEPS_39610</name>
</gene>
<dbReference type="RefSeq" id="WP_332921814.1">
    <property type="nucleotide sequence ID" value="NZ_AP025295.1"/>
</dbReference>
<keyword evidence="3" id="KW-1185">Reference proteome</keyword>
<dbReference type="Proteomes" id="UP001354989">
    <property type="component" value="Plasmid pPP3"/>
</dbReference>
<feature type="transmembrane region" description="Helical" evidence="1">
    <location>
        <begin position="32"/>
        <end position="52"/>
    </location>
</feature>
<keyword evidence="1" id="KW-1133">Transmembrane helix</keyword>
<accession>A0ABM7VL13</accession>
<sequence>MKSYREIIVLLVISSPLAFMWTYLSYAHKSPISQVMIFIGLTILIMAVFSPFKSLIDLLK</sequence>
<keyword evidence="1" id="KW-0812">Transmembrane</keyword>
<organism evidence="2 3">
    <name type="scientific">Persicobacter psychrovividus</name>
    <dbReference type="NCBI Taxonomy" id="387638"/>
    <lineage>
        <taxon>Bacteria</taxon>
        <taxon>Pseudomonadati</taxon>
        <taxon>Bacteroidota</taxon>
        <taxon>Cytophagia</taxon>
        <taxon>Cytophagales</taxon>
        <taxon>Persicobacteraceae</taxon>
        <taxon>Persicobacter</taxon>
    </lineage>
</organism>
<reference evidence="2 3" key="1">
    <citation type="submission" date="2021-12" db="EMBL/GenBank/DDBJ databases">
        <title>Genome sequencing of bacteria with rrn-lacking chromosome and rrn-plasmid.</title>
        <authorList>
            <person name="Anda M."/>
            <person name="Iwasaki W."/>
        </authorList>
    </citation>
    <scope>NUCLEOTIDE SEQUENCE [LARGE SCALE GENOMIC DNA]</scope>
    <source>
        <strain evidence="2 3">NBRC 101262</strain>
        <plasmid evidence="2 3">pPP3</plasmid>
    </source>
</reference>
<geneLocation type="plasmid" evidence="2 3">
    <name>pPP3</name>
</geneLocation>
<evidence type="ECO:0000313" key="2">
    <source>
        <dbReference type="EMBL" id="BDD01681.1"/>
    </source>
</evidence>
<keyword evidence="2" id="KW-0614">Plasmid</keyword>
<proteinExistence type="predicted"/>
<feature type="transmembrane region" description="Helical" evidence="1">
    <location>
        <begin position="7"/>
        <end position="26"/>
    </location>
</feature>
<keyword evidence="1" id="KW-0472">Membrane</keyword>
<evidence type="ECO:0000313" key="3">
    <source>
        <dbReference type="Proteomes" id="UP001354989"/>
    </source>
</evidence>
<protein>
    <submittedName>
        <fullName evidence="2">Uncharacterized protein</fullName>
    </submittedName>
</protein>
<name>A0ABM7VL13_9BACT</name>
<dbReference type="EMBL" id="AP025295">
    <property type="protein sequence ID" value="BDD01681.1"/>
    <property type="molecule type" value="Genomic_DNA"/>
</dbReference>
<evidence type="ECO:0000256" key="1">
    <source>
        <dbReference type="SAM" id="Phobius"/>
    </source>
</evidence>